<keyword evidence="2" id="KW-1185">Reference proteome</keyword>
<reference evidence="2" key="1">
    <citation type="journal article" date="2014" name="Proc. Natl. Acad. Sci. U.S.A.">
        <title>Extensive sampling of basidiomycete genomes demonstrates inadequacy of the white-rot/brown-rot paradigm for wood decay fungi.</title>
        <authorList>
            <person name="Riley R."/>
            <person name="Salamov A.A."/>
            <person name="Brown D.W."/>
            <person name="Nagy L.G."/>
            <person name="Floudas D."/>
            <person name="Held B.W."/>
            <person name="Levasseur A."/>
            <person name="Lombard V."/>
            <person name="Morin E."/>
            <person name="Otillar R."/>
            <person name="Lindquist E.A."/>
            <person name="Sun H."/>
            <person name="LaButti K.M."/>
            <person name="Schmutz J."/>
            <person name="Jabbour D."/>
            <person name="Luo H."/>
            <person name="Baker S.E."/>
            <person name="Pisabarro A.G."/>
            <person name="Walton J.D."/>
            <person name="Blanchette R.A."/>
            <person name="Henrissat B."/>
            <person name="Martin F."/>
            <person name="Cullen D."/>
            <person name="Hibbett D.S."/>
            <person name="Grigoriev I.V."/>
        </authorList>
    </citation>
    <scope>NUCLEOTIDE SEQUENCE [LARGE SCALE GENOMIC DNA]</scope>
    <source>
        <strain evidence="2">MUCL 33604</strain>
    </source>
</reference>
<sequence>MSRKRSCNSTSFKRRGLTSLTMFLPSLPISSSLVIYPPMTASPDQYVLSDIAFAAALRSGRRSCVGDNDLLYPDSISSSTISNQPGVGRTLGVLISALGKRVEAAFSRCSERLGHGPRAIVSRMFSLPHKYRCLVCPECHHRLSSYLPTNHSLFSLTPDGSSSIFLTLCQRCRDVVAKALRGDLWFRRGCLKLIWLLRDDSGTIPTRSLTASYISDIINLHHEFSTLFFEFDAGPAFYSYLHHMSYWPTHILQRFFAPEIFVSAHRALVCLSTSRLFACIQDLDSIECYLVSVASRGGMGVSVDCIRDRLSLLMELTV</sequence>
<dbReference type="OrthoDB" id="3066495at2759"/>
<dbReference type="AlphaFoldDB" id="A0A067P5K3"/>
<name>A0A067P5K3_9AGAM</name>
<dbReference type="EMBL" id="KL197768">
    <property type="protein sequence ID" value="KDQ50039.1"/>
    <property type="molecule type" value="Genomic_DNA"/>
</dbReference>
<evidence type="ECO:0000313" key="2">
    <source>
        <dbReference type="Proteomes" id="UP000027265"/>
    </source>
</evidence>
<proteinExistence type="predicted"/>
<organism evidence="1 2">
    <name type="scientific">Jaapia argillacea MUCL 33604</name>
    <dbReference type="NCBI Taxonomy" id="933084"/>
    <lineage>
        <taxon>Eukaryota</taxon>
        <taxon>Fungi</taxon>
        <taxon>Dikarya</taxon>
        <taxon>Basidiomycota</taxon>
        <taxon>Agaricomycotina</taxon>
        <taxon>Agaricomycetes</taxon>
        <taxon>Agaricomycetidae</taxon>
        <taxon>Jaapiales</taxon>
        <taxon>Jaapiaceae</taxon>
        <taxon>Jaapia</taxon>
    </lineage>
</organism>
<dbReference type="InParanoid" id="A0A067P5K3"/>
<evidence type="ECO:0000313" key="1">
    <source>
        <dbReference type="EMBL" id="KDQ50039.1"/>
    </source>
</evidence>
<dbReference type="HOGENOM" id="CLU_874534_0_0_1"/>
<gene>
    <name evidence="1" type="ORF">JAAARDRAFT_610237</name>
</gene>
<dbReference type="Proteomes" id="UP000027265">
    <property type="component" value="Unassembled WGS sequence"/>
</dbReference>
<protein>
    <submittedName>
        <fullName evidence="1">Uncharacterized protein</fullName>
    </submittedName>
</protein>
<accession>A0A067P5K3</accession>